<evidence type="ECO:0000256" key="6">
    <source>
        <dbReference type="ARBA" id="ARBA00022989"/>
    </source>
</evidence>
<dbReference type="FunFam" id="3.40.50.300:FF:001443">
    <property type="entry name" value="ABC transporter, ATP-binding protein"/>
    <property type="match status" value="1"/>
</dbReference>
<evidence type="ECO:0000256" key="1">
    <source>
        <dbReference type="ARBA" id="ARBA00004141"/>
    </source>
</evidence>
<feature type="domain" description="ABC transporter" evidence="10">
    <location>
        <begin position="520"/>
        <end position="770"/>
    </location>
</feature>
<protein>
    <submittedName>
        <fullName evidence="12">ABC transporter</fullName>
    </submittedName>
</protein>
<dbReference type="GeneID" id="7443811"/>
<feature type="domain" description="ABC transmembrane type-1" evidence="11">
    <location>
        <begin position="1117"/>
        <end position="1431"/>
    </location>
</feature>
<dbReference type="PROSITE" id="PS50893">
    <property type="entry name" value="ABC_TRANSPORTER_2"/>
    <property type="match status" value="2"/>
</dbReference>
<dbReference type="EMBL" id="CM000640">
    <property type="protein sequence ID" value="EED94029.1"/>
    <property type="molecule type" value="Genomic_DNA"/>
</dbReference>
<dbReference type="Pfam" id="PF00005">
    <property type="entry name" value="ABC_tran"/>
    <property type="match status" value="2"/>
</dbReference>
<evidence type="ECO:0000259" key="11">
    <source>
        <dbReference type="PROSITE" id="PS50929"/>
    </source>
</evidence>
<dbReference type="PROSITE" id="PS50929">
    <property type="entry name" value="ABC_TM1F"/>
    <property type="match status" value="2"/>
</dbReference>
<dbReference type="eggNOG" id="KOG0055">
    <property type="taxonomic scope" value="Eukaryota"/>
</dbReference>
<dbReference type="GO" id="GO:0140359">
    <property type="term" value="F:ABC-type transporter activity"/>
    <property type="evidence" value="ECO:0007669"/>
    <property type="project" value="InterPro"/>
</dbReference>
<dbReference type="SMART" id="SM00382">
    <property type="entry name" value="AAA"/>
    <property type="match status" value="2"/>
</dbReference>
<dbReference type="InterPro" id="IPR027417">
    <property type="entry name" value="P-loop_NTPase"/>
</dbReference>
<feature type="domain" description="ABC transmembrane type-1" evidence="11">
    <location>
        <begin position="148"/>
        <end position="449"/>
    </location>
</feature>
<sequence>MTAVIDEEAPEINADEKKDDASDDGFNNFLKFVQPNNKDVNDDGDDRSEASEGYKNFLQFLQTVPSPAAVAPPSSKAGKTMQELEKASEDVALLNGSADKPPKDGATTTALATKKSKKKKKKDPETAPATLSQVLSFLPTTQDHALLVAGIFFGVLNGLVFPALAYIFSNSFSNLGSTTEGLGPIREIAFTFLGVGAYAFVVAALQNMAFEILSVRAADNFKKMWFASLLRQDAAFHDIHSVSGMATALSSASSKMKRGLGRKLGEGIQFGTTFVGGIIYAFYSSWRVALVVLALLPVVSFAAYFLMQLNQNQTSNAQKAYTAAGSTAYGAVSSIRTVLSLNAVPEMIRQYCVATKEAYNNGVRPLFKLGMVNGSMLGSFILLYAVLTLYGGYLLYSEVEDTGCDASGAVPGVETCTSSGPAVFGSMLGVAFAAQGMSQLANSMEALSSARSACAQAMVAIDRKLGSEATVVTKKVSSKKDGGGEDGDEDELEETYTLPKYEIDSSSHHGLRPHVTEGEVIFKDVDFAYPTRPDNLIFNKFNLKIPSGKTVALVGPSGGGKSTTIGLIERFYDPLSGSVSLDGTDMKDLNVNHLLSDDVFCAIVALLSATDVSDLVSYVPHRTVEQNIRYGKPDATRAEIEEAAKRANAFDFIMSFNDGFETQVGDKGSQLSGGQKQRIAIARVLIGNPKLLLLDEATSALDSESELVVQEAIEKLLALEKRTTIIIAHRLTTIRNADVIVVISGGQVVEMGTHDELMNADTGHYRALVHKQEHSLAGADENISRNSSEGNLAGSNSAKDLVRLESSAVMGKSFANVTQLKFREVKFAYPTRPKKPILDKFMLSVKKGETLALVGPSGGGKSTVMGLIERYYDPDSGSIEFEGVDLKELNIGWYRDQISIVSQEPCLFAGTIGRNIAYGYPEATEKDIIKAAMDANAHDFISSFPKGYDTDVGESGGQLSGGQKQRIAIARALVKDPKILLLDEATSALDSESERVVQMALDKLMEDHSRTTIVIAHRLSTIRRADRIAFIAGGKLREIGSHDELMDKPNGRYRRLVESQKRSNTVDIEAIKKDNVHAIDEDEEDIDFEKEAEELASNAFDKAAARAMAAPEVKFYILGSIGAIFAGGVFPAWGIVFAKMIGLLFYPTMPCTSDVEASYYGFTTCSEYLSFIADDMQQLSFTIAWYWVGIIAACFVGNVLIFQGFGYATERINKRIRDTTFSSLMRQEVAFFDKRSVGSITSQLQDDAAFVFAFSGEPVRTLVMNLSSVMTGITISLIYMWPFALLSLGIIPFMGFATALEMKRFLGEDEGGENTEDGRDSPSGIIVETLLNIRTVSALTLEEQRYEDYKQALTKAEGDLVKESAISGILAGLAVGIQQWVNALQFWWGGWLLFNYPTVFGFEDFLIAMFALLFSLFALGAAAQGATDKPKAEAAMGRLQFLMNRKSEIDPLSTEGKKLS</sequence>
<dbReference type="InterPro" id="IPR011527">
    <property type="entry name" value="ABC1_TM_dom"/>
</dbReference>
<dbReference type="Proteomes" id="UP000001449">
    <property type="component" value="Chromosome 3"/>
</dbReference>
<feature type="transmembrane region" description="Helical" evidence="9">
    <location>
        <begin position="264"/>
        <end position="283"/>
    </location>
</feature>
<dbReference type="InterPro" id="IPR039421">
    <property type="entry name" value="Type_1_exporter"/>
</dbReference>
<feature type="domain" description="ABC transporter" evidence="10">
    <location>
        <begin position="820"/>
        <end position="1058"/>
    </location>
</feature>
<keyword evidence="3 9" id="KW-0812">Transmembrane</keyword>
<feature type="transmembrane region" description="Helical" evidence="9">
    <location>
        <begin position="1365"/>
        <end position="1385"/>
    </location>
</feature>
<keyword evidence="7 9" id="KW-0472">Membrane</keyword>
<evidence type="ECO:0000256" key="3">
    <source>
        <dbReference type="ARBA" id="ARBA00022692"/>
    </source>
</evidence>
<dbReference type="InterPro" id="IPR003593">
    <property type="entry name" value="AAA+_ATPase"/>
</dbReference>
<keyword evidence="13" id="KW-1185">Reference proteome</keyword>
<dbReference type="InterPro" id="IPR036640">
    <property type="entry name" value="ABC1_TM_sf"/>
</dbReference>
<keyword evidence="5" id="KW-0067">ATP-binding</keyword>
<dbReference type="GO" id="GO:0005524">
    <property type="term" value="F:ATP binding"/>
    <property type="evidence" value="ECO:0007669"/>
    <property type="project" value="UniProtKB-KW"/>
</dbReference>
<feature type="transmembrane region" description="Helical" evidence="9">
    <location>
        <begin position="188"/>
        <end position="213"/>
    </location>
</feature>
<reference evidence="12 13" key="1">
    <citation type="journal article" date="2004" name="Science">
        <title>The genome of the diatom Thalassiosira pseudonana: ecology, evolution, and metabolism.</title>
        <authorList>
            <person name="Armbrust E.V."/>
            <person name="Berges J.A."/>
            <person name="Bowler C."/>
            <person name="Green B.R."/>
            <person name="Martinez D."/>
            <person name="Putnam N.H."/>
            <person name="Zhou S."/>
            <person name="Allen A.E."/>
            <person name="Apt K.E."/>
            <person name="Bechner M."/>
            <person name="Brzezinski M.A."/>
            <person name="Chaal B.K."/>
            <person name="Chiovitti A."/>
            <person name="Davis A.K."/>
            <person name="Demarest M.S."/>
            <person name="Detter J.C."/>
            <person name="Glavina T."/>
            <person name="Goodstein D."/>
            <person name="Hadi M.Z."/>
            <person name="Hellsten U."/>
            <person name="Hildebrand M."/>
            <person name="Jenkins B.D."/>
            <person name="Jurka J."/>
            <person name="Kapitonov V.V."/>
            <person name="Kroger N."/>
            <person name="Lau W.W."/>
            <person name="Lane T.W."/>
            <person name="Larimer F.W."/>
            <person name="Lippmeier J.C."/>
            <person name="Lucas S."/>
            <person name="Medina M."/>
            <person name="Montsant A."/>
            <person name="Obornik M."/>
            <person name="Parker M.S."/>
            <person name="Palenik B."/>
            <person name="Pazour G.J."/>
            <person name="Richardson P.M."/>
            <person name="Rynearson T.A."/>
            <person name="Saito M.A."/>
            <person name="Schwartz D.C."/>
            <person name="Thamatrakoln K."/>
            <person name="Valentin K."/>
            <person name="Vardi A."/>
            <person name="Wilkerson F.P."/>
            <person name="Rokhsar D.S."/>
        </authorList>
    </citation>
    <scope>NUCLEOTIDE SEQUENCE [LARGE SCALE GENOMIC DNA]</scope>
    <source>
        <strain evidence="12 13">CCMP1335</strain>
    </source>
</reference>
<feature type="region of interest" description="Disordered" evidence="8">
    <location>
        <begin position="1"/>
        <end position="54"/>
    </location>
</feature>
<feature type="transmembrane region" description="Helical" evidence="9">
    <location>
        <begin position="1273"/>
        <end position="1296"/>
    </location>
</feature>
<feature type="transmembrane region" description="Helical" evidence="9">
    <location>
        <begin position="1115"/>
        <end position="1138"/>
    </location>
</feature>
<dbReference type="GO" id="GO:0016020">
    <property type="term" value="C:membrane"/>
    <property type="evidence" value="ECO:0000318"/>
    <property type="project" value="GO_Central"/>
</dbReference>
<reference evidence="12 13" key="2">
    <citation type="journal article" date="2008" name="Nature">
        <title>The Phaeodactylum genome reveals the evolutionary history of diatom genomes.</title>
        <authorList>
            <person name="Bowler C."/>
            <person name="Allen A.E."/>
            <person name="Badger J.H."/>
            <person name="Grimwood J."/>
            <person name="Jabbari K."/>
            <person name="Kuo A."/>
            <person name="Maheswari U."/>
            <person name="Martens C."/>
            <person name="Maumus F."/>
            <person name="Otillar R.P."/>
            <person name="Rayko E."/>
            <person name="Salamov A."/>
            <person name="Vandepoele K."/>
            <person name="Beszteri B."/>
            <person name="Gruber A."/>
            <person name="Heijde M."/>
            <person name="Katinka M."/>
            <person name="Mock T."/>
            <person name="Valentin K."/>
            <person name="Verret F."/>
            <person name="Berges J.A."/>
            <person name="Brownlee C."/>
            <person name="Cadoret J.P."/>
            <person name="Chiovitti A."/>
            <person name="Choi C.J."/>
            <person name="Coesel S."/>
            <person name="De Martino A."/>
            <person name="Detter J.C."/>
            <person name="Durkin C."/>
            <person name="Falciatore A."/>
            <person name="Fournet J."/>
            <person name="Haruta M."/>
            <person name="Huysman M.J."/>
            <person name="Jenkins B.D."/>
            <person name="Jiroutova K."/>
            <person name="Jorgensen R.E."/>
            <person name="Joubert Y."/>
            <person name="Kaplan A."/>
            <person name="Kroger N."/>
            <person name="Kroth P.G."/>
            <person name="La Roche J."/>
            <person name="Lindquist E."/>
            <person name="Lommer M."/>
            <person name="Martin-Jezequel V."/>
            <person name="Lopez P.J."/>
            <person name="Lucas S."/>
            <person name="Mangogna M."/>
            <person name="McGinnis K."/>
            <person name="Medlin L.K."/>
            <person name="Montsant A."/>
            <person name="Oudot-Le Secq M.P."/>
            <person name="Napoli C."/>
            <person name="Obornik M."/>
            <person name="Parker M.S."/>
            <person name="Petit J.L."/>
            <person name="Porcel B.M."/>
            <person name="Poulsen N."/>
            <person name="Robison M."/>
            <person name="Rychlewski L."/>
            <person name="Rynearson T.A."/>
            <person name="Schmutz J."/>
            <person name="Shapiro H."/>
            <person name="Siaut M."/>
            <person name="Stanley M."/>
            <person name="Sussman M.R."/>
            <person name="Taylor A.R."/>
            <person name="Vardi A."/>
            <person name="von Dassow P."/>
            <person name="Vyverman W."/>
            <person name="Willis A."/>
            <person name="Wyrwicz L.S."/>
            <person name="Rokhsar D.S."/>
            <person name="Weissenbach J."/>
            <person name="Armbrust E.V."/>
            <person name="Green B.R."/>
            <person name="Van de Peer Y."/>
            <person name="Grigoriev I.V."/>
        </authorList>
    </citation>
    <scope>NUCLEOTIDE SEQUENCE [LARGE SCALE GENOMIC DNA]</scope>
    <source>
        <strain evidence="12 13">CCMP1335</strain>
    </source>
</reference>
<name>B8BWG8_THAPS</name>
<dbReference type="PaxDb" id="35128-Thaps22016"/>
<dbReference type="InParanoid" id="B8BWG8"/>
<dbReference type="PANTHER" id="PTHR43394:SF27">
    <property type="entry name" value="ATP-DEPENDENT TRANSLOCASE ABCB1-LIKE"/>
    <property type="match status" value="1"/>
</dbReference>
<dbReference type="FunFam" id="3.40.50.300:FF:000916">
    <property type="entry name" value="ABC transporter B family member 9"/>
    <property type="match status" value="1"/>
</dbReference>
<keyword evidence="4" id="KW-0547">Nucleotide-binding</keyword>
<dbReference type="Gene3D" id="3.40.50.300">
    <property type="entry name" value="P-loop containing nucleotide triphosphate hydrolases"/>
    <property type="match status" value="2"/>
</dbReference>
<evidence type="ECO:0000259" key="10">
    <source>
        <dbReference type="PROSITE" id="PS50893"/>
    </source>
</evidence>
<evidence type="ECO:0000256" key="9">
    <source>
        <dbReference type="SAM" id="Phobius"/>
    </source>
</evidence>
<feature type="compositionally biased region" description="Low complexity" evidence="8">
    <location>
        <begin position="104"/>
        <end position="113"/>
    </location>
</feature>
<dbReference type="SUPFAM" id="SSF52540">
    <property type="entry name" value="P-loop containing nucleoside triphosphate hydrolases"/>
    <property type="match status" value="2"/>
</dbReference>
<dbReference type="STRING" id="35128.B8BWG8"/>
<feature type="transmembrane region" description="Helical" evidence="9">
    <location>
        <begin position="1405"/>
        <end position="1423"/>
    </location>
</feature>
<dbReference type="InterPro" id="IPR017871">
    <property type="entry name" value="ABC_transporter-like_CS"/>
</dbReference>
<comment type="subcellular location">
    <subcellularLocation>
        <location evidence="1">Membrane</location>
        <topology evidence="1">Multi-pass membrane protein</topology>
    </subcellularLocation>
</comment>
<comment type="similarity">
    <text evidence="2">Belongs to the ABC transporter superfamily. ABCB family. Multidrug resistance exporter (TC 3.A.1.201) subfamily.</text>
</comment>
<feature type="transmembrane region" description="Helical" evidence="9">
    <location>
        <begin position="145"/>
        <end position="168"/>
    </location>
</feature>
<evidence type="ECO:0000256" key="2">
    <source>
        <dbReference type="ARBA" id="ARBA00007577"/>
    </source>
</evidence>
<evidence type="ECO:0000313" key="13">
    <source>
        <dbReference type="Proteomes" id="UP000001449"/>
    </source>
</evidence>
<dbReference type="CDD" id="cd18578">
    <property type="entry name" value="ABC_6TM_Pgp_ABCB1_D2_like"/>
    <property type="match status" value="1"/>
</dbReference>
<evidence type="ECO:0000256" key="7">
    <source>
        <dbReference type="ARBA" id="ARBA00023136"/>
    </source>
</evidence>
<dbReference type="InterPro" id="IPR003439">
    <property type="entry name" value="ABC_transporter-like_ATP-bd"/>
</dbReference>
<dbReference type="GO" id="GO:0016887">
    <property type="term" value="F:ATP hydrolysis activity"/>
    <property type="evidence" value="ECO:0007669"/>
    <property type="project" value="InterPro"/>
</dbReference>
<dbReference type="CDD" id="cd03249">
    <property type="entry name" value="ABC_MTABC3_MDL1_MDL2"/>
    <property type="match status" value="2"/>
</dbReference>
<dbReference type="PANTHER" id="PTHR43394">
    <property type="entry name" value="ATP-DEPENDENT PERMEASE MDL1, MITOCHONDRIAL"/>
    <property type="match status" value="1"/>
</dbReference>
<evidence type="ECO:0000256" key="8">
    <source>
        <dbReference type="SAM" id="MobiDB-lite"/>
    </source>
</evidence>
<dbReference type="KEGG" id="tps:THAPSDRAFT_22016"/>
<evidence type="ECO:0000313" key="12">
    <source>
        <dbReference type="EMBL" id="EED94029.1"/>
    </source>
</evidence>
<proteinExistence type="inferred from homology"/>
<dbReference type="HOGENOM" id="CLU_000604_17_10_1"/>
<feature type="region of interest" description="Disordered" evidence="8">
    <location>
        <begin position="95"/>
        <end position="125"/>
    </location>
</feature>
<dbReference type="GO" id="GO:0055085">
    <property type="term" value="P:transmembrane transport"/>
    <property type="evidence" value="ECO:0000318"/>
    <property type="project" value="GO_Central"/>
</dbReference>
<feature type="compositionally biased region" description="Acidic residues" evidence="8">
    <location>
        <begin position="1"/>
        <end position="10"/>
    </location>
</feature>
<keyword evidence="6 9" id="KW-1133">Transmembrane helix</keyword>
<dbReference type="Pfam" id="PF00664">
    <property type="entry name" value="ABC_membrane"/>
    <property type="match status" value="2"/>
</dbReference>
<dbReference type="OMA" id="LNIGWYR"/>
<dbReference type="RefSeq" id="XP_002288593.1">
    <property type="nucleotide sequence ID" value="XM_002288557.1"/>
</dbReference>
<evidence type="ECO:0000256" key="5">
    <source>
        <dbReference type="ARBA" id="ARBA00022840"/>
    </source>
</evidence>
<organism evidence="12 13">
    <name type="scientific">Thalassiosira pseudonana</name>
    <name type="common">Marine diatom</name>
    <name type="synonym">Cyclotella nana</name>
    <dbReference type="NCBI Taxonomy" id="35128"/>
    <lineage>
        <taxon>Eukaryota</taxon>
        <taxon>Sar</taxon>
        <taxon>Stramenopiles</taxon>
        <taxon>Ochrophyta</taxon>
        <taxon>Bacillariophyta</taxon>
        <taxon>Coscinodiscophyceae</taxon>
        <taxon>Thalassiosirophycidae</taxon>
        <taxon>Thalassiosirales</taxon>
        <taxon>Thalassiosiraceae</taxon>
        <taxon>Thalassiosira</taxon>
    </lineage>
</organism>
<evidence type="ECO:0000256" key="4">
    <source>
        <dbReference type="ARBA" id="ARBA00022741"/>
    </source>
</evidence>
<dbReference type="PROSITE" id="PS00211">
    <property type="entry name" value="ABC_TRANSPORTER_1"/>
    <property type="match status" value="2"/>
</dbReference>
<dbReference type="Gene3D" id="1.20.1560.10">
    <property type="entry name" value="ABC transporter type 1, transmembrane domain"/>
    <property type="match status" value="2"/>
</dbReference>
<gene>
    <name evidence="12" type="ORF">THAPSDRAFT_22016</name>
</gene>
<feature type="transmembrane region" description="Helical" evidence="9">
    <location>
        <begin position="1184"/>
        <end position="1205"/>
    </location>
</feature>
<accession>B8BWG8</accession>
<dbReference type="SUPFAM" id="SSF90123">
    <property type="entry name" value="ABC transporter transmembrane region"/>
    <property type="match status" value="2"/>
</dbReference>
<feature type="transmembrane region" description="Helical" evidence="9">
    <location>
        <begin position="289"/>
        <end position="307"/>
    </location>
</feature>
<dbReference type="CDD" id="cd18577">
    <property type="entry name" value="ABC_6TM_Pgp_ABCB1_D1_like"/>
    <property type="match status" value="1"/>
</dbReference>
<dbReference type="GO" id="GO:0042626">
    <property type="term" value="F:ATPase-coupled transmembrane transporter activity"/>
    <property type="evidence" value="ECO:0000318"/>
    <property type="project" value="GO_Central"/>
</dbReference>
<feature type="transmembrane region" description="Helical" evidence="9">
    <location>
        <begin position="374"/>
        <end position="396"/>
    </location>
</feature>